<sequence length="107" mass="12463">MNPSFLAPKKPYISFDNCAHIRCWAWSMLNLFPFQNLECRLVIYFADGGGRWFQLRMASDWFVNDLRFCFPSLVVTAVLPDDAWREYGRAYGLSEGEIENLSDPIPF</sequence>
<dbReference type="GeneID" id="57092129"/>
<gene>
    <name evidence="1" type="ORF">VF08_00935</name>
</gene>
<proteinExistence type="predicted"/>
<reference evidence="1 2" key="1">
    <citation type="submission" date="2015-02" db="EMBL/GenBank/DDBJ databases">
        <title>Nostoc linckia genome annotation.</title>
        <authorList>
            <person name="Zhou Z."/>
        </authorList>
    </citation>
    <scope>NUCLEOTIDE SEQUENCE [LARGE SCALE GENOMIC DNA]</scope>
    <source>
        <strain evidence="2">z8</strain>
    </source>
</reference>
<comment type="caution">
    <text evidence="1">The sequence shown here is derived from an EMBL/GenBank/DDBJ whole genome shotgun (WGS) entry which is preliminary data.</text>
</comment>
<accession>A0A9Q5ZH36</accession>
<evidence type="ECO:0000313" key="1">
    <source>
        <dbReference type="EMBL" id="PHK07204.1"/>
    </source>
</evidence>
<protein>
    <submittedName>
        <fullName evidence="1">Uncharacterized protein</fullName>
    </submittedName>
</protein>
<dbReference type="AlphaFoldDB" id="A0A9Q5ZH36"/>
<dbReference type="EMBL" id="LAHD01000002">
    <property type="protein sequence ID" value="PHK07204.1"/>
    <property type="molecule type" value="Genomic_DNA"/>
</dbReference>
<organism evidence="1 2">
    <name type="scientific">Nostoc linckia z8</name>
    <dbReference type="NCBI Taxonomy" id="1628746"/>
    <lineage>
        <taxon>Bacteria</taxon>
        <taxon>Bacillati</taxon>
        <taxon>Cyanobacteriota</taxon>
        <taxon>Cyanophyceae</taxon>
        <taxon>Nostocales</taxon>
        <taxon>Nostocaceae</taxon>
        <taxon>Nostoc</taxon>
    </lineage>
</organism>
<name>A0A9Q5ZH36_NOSLI</name>
<dbReference type="RefSeq" id="WP_099065940.1">
    <property type="nucleotide sequence ID" value="NZ_LAHD01000002.1"/>
</dbReference>
<evidence type="ECO:0000313" key="2">
    <source>
        <dbReference type="Proteomes" id="UP000222310"/>
    </source>
</evidence>
<dbReference type="Proteomes" id="UP000222310">
    <property type="component" value="Unassembled WGS sequence"/>
</dbReference>